<keyword evidence="7 10" id="KW-1133">Transmembrane helix</keyword>
<dbReference type="Pfam" id="PF03169">
    <property type="entry name" value="OPT"/>
    <property type="match status" value="1"/>
</dbReference>
<comment type="subcellular location">
    <subcellularLocation>
        <location evidence="1">Membrane</location>
        <topology evidence="1">Multi-pass membrane protein</topology>
    </subcellularLocation>
</comment>
<accession>A0A6A6FW98</accession>
<feature type="transmembrane region" description="Helical" evidence="10">
    <location>
        <begin position="412"/>
        <end position="434"/>
    </location>
</feature>
<feature type="transmembrane region" description="Helical" evidence="10">
    <location>
        <begin position="107"/>
        <end position="129"/>
    </location>
</feature>
<name>A0A6A6FW98_9PEZI</name>
<evidence type="ECO:0000313" key="12">
    <source>
        <dbReference type="Proteomes" id="UP000799539"/>
    </source>
</evidence>
<evidence type="ECO:0000256" key="7">
    <source>
        <dbReference type="ARBA" id="ARBA00022989"/>
    </source>
</evidence>
<feature type="transmembrane region" description="Helical" evidence="10">
    <location>
        <begin position="726"/>
        <end position="750"/>
    </location>
</feature>
<evidence type="ECO:0000256" key="8">
    <source>
        <dbReference type="ARBA" id="ARBA00023136"/>
    </source>
</evidence>
<keyword evidence="8 10" id="KW-0472">Membrane</keyword>
<gene>
    <name evidence="11" type="ORF">CERZMDRAFT_92397</name>
</gene>
<feature type="transmembrane region" description="Helical" evidence="10">
    <location>
        <begin position="576"/>
        <end position="596"/>
    </location>
</feature>
<evidence type="ECO:0000256" key="5">
    <source>
        <dbReference type="ARBA" id="ARBA00022856"/>
    </source>
</evidence>
<feature type="transmembrane region" description="Helical" evidence="10">
    <location>
        <begin position="261"/>
        <end position="280"/>
    </location>
</feature>
<evidence type="ECO:0000256" key="6">
    <source>
        <dbReference type="ARBA" id="ARBA00022927"/>
    </source>
</evidence>
<feature type="transmembrane region" description="Helical" evidence="10">
    <location>
        <begin position="492"/>
        <end position="515"/>
    </location>
</feature>
<evidence type="ECO:0000256" key="10">
    <source>
        <dbReference type="SAM" id="Phobius"/>
    </source>
</evidence>
<evidence type="ECO:0000313" key="11">
    <source>
        <dbReference type="EMBL" id="KAF2217746.1"/>
    </source>
</evidence>
<protein>
    <recommendedName>
        <fullName evidence="13">OPT superfamily oligopeptide transporter</fullName>
    </recommendedName>
</protein>
<dbReference type="GO" id="GO:0035673">
    <property type="term" value="F:oligopeptide transmembrane transporter activity"/>
    <property type="evidence" value="ECO:0007669"/>
    <property type="project" value="InterPro"/>
</dbReference>
<dbReference type="PANTHER" id="PTHR22601">
    <property type="entry name" value="ISP4 LIKE PROTEIN"/>
    <property type="match status" value="1"/>
</dbReference>
<proteinExistence type="inferred from homology"/>
<dbReference type="GO" id="GO:0016020">
    <property type="term" value="C:membrane"/>
    <property type="evidence" value="ECO:0007669"/>
    <property type="project" value="UniProtKB-SubCell"/>
</dbReference>
<keyword evidence="3" id="KW-0813">Transport</keyword>
<feature type="transmembrane region" description="Helical" evidence="10">
    <location>
        <begin position="198"/>
        <end position="219"/>
    </location>
</feature>
<evidence type="ECO:0008006" key="13">
    <source>
        <dbReference type="Google" id="ProtNLM"/>
    </source>
</evidence>
<sequence length="777" mass="86063">MEKDDLDRPGEPLSSSTMDDHTGPAADDDRSGESDLKNAAATVTTAEDDIEERDDVVIATASDAALYLLPMRDDFENPLTFRSIFLATALSAFQAVMTQIYQFKPTLVTIQGTFIVLIAYFIGGAWAMFLPRGDLYEARWRARGGQGKRPFWISVLCFFNYGPWTLKEHAIAAITATSASNASASTTVFAAQKLFYDLPLSATTIILSIISIGLFGYGLTGLFRPICVWNVEAVYWGTLPTVKTLQGLHWQQVKSSKPLRWFWYSFVGMFLYEFLPAYIFPWLNSVSIPCLAAMHATGSKAETLTRFFGGATNNEGLGLFNLSFDWQYITSFNTSLPLKYQANFAAGLFTCMIMMVVVWYADIWGAKSLPFMSTTLRSADGSKYPISEVFKGGVLDHEALAKQGIPRLAGTFAYSMLMANAAIGALIAHVFLFWGGDVAKAYKDARTGVSGDRHHQHMSKHYKECPWWWYAIVLVGSFVLGTIVVVKENVTLPFWAYVVALLLGTVIAPMSTILYSRYGNGIATNNLSKMLAGIALPGRPIGNMYFAAWSHNMILNTVNLSNDLKMGEYLKIPPRVMFLTQIWGTVFGGFINYAVMDSIVSSQADLLVNSNGDSTWSGATIQSYNTNAASWALSKYLYEFRGQYYMVPVGLALGAGAVVLHRIFVQFVPKIRNFSTSELNLPQFIQYAGYIPYNASQTCVILSQILSGFFVQYFLRNYRPNFFKNFSYLVTGAFDGGALFALFLLSFAVFGAGGKSHPFPNWWGNNASGNYDHCPVS</sequence>
<keyword evidence="6" id="KW-0653">Protein transport</keyword>
<feature type="transmembrane region" description="Helical" evidence="10">
    <location>
        <begin position="342"/>
        <end position="361"/>
    </location>
</feature>
<evidence type="ECO:0000256" key="1">
    <source>
        <dbReference type="ARBA" id="ARBA00004141"/>
    </source>
</evidence>
<keyword evidence="5" id="KW-0571">Peptide transport</keyword>
<dbReference type="AlphaFoldDB" id="A0A6A6FW98"/>
<feature type="compositionally biased region" description="Basic and acidic residues" evidence="9">
    <location>
        <begin position="18"/>
        <end position="36"/>
    </location>
</feature>
<feature type="transmembrane region" description="Helical" evidence="10">
    <location>
        <begin position="150"/>
        <end position="166"/>
    </location>
</feature>
<dbReference type="GO" id="GO:0015031">
    <property type="term" value="P:protein transport"/>
    <property type="evidence" value="ECO:0007669"/>
    <property type="project" value="UniProtKB-KW"/>
</dbReference>
<evidence type="ECO:0000256" key="2">
    <source>
        <dbReference type="ARBA" id="ARBA00008807"/>
    </source>
</evidence>
<dbReference type="InterPro" id="IPR004648">
    <property type="entry name" value="Oligpept_transpt"/>
</dbReference>
<feature type="transmembrane region" description="Helical" evidence="10">
    <location>
        <begin position="467"/>
        <end position="486"/>
    </location>
</feature>
<keyword evidence="12" id="KW-1185">Reference proteome</keyword>
<dbReference type="EMBL" id="ML992662">
    <property type="protein sequence ID" value="KAF2217746.1"/>
    <property type="molecule type" value="Genomic_DNA"/>
</dbReference>
<dbReference type="OrthoDB" id="9986677at2759"/>
<evidence type="ECO:0000256" key="9">
    <source>
        <dbReference type="SAM" id="MobiDB-lite"/>
    </source>
</evidence>
<organism evidence="11 12">
    <name type="scientific">Cercospora zeae-maydis SCOH1-5</name>
    <dbReference type="NCBI Taxonomy" id="717836"/>
    <lineage>
        <taxon>Eukaryota</taxon>
        <taxon>Fungi</taxon>
        <taxon>Dikarya</taxon>
        <taxon>Ascomycota</taxon>
        <taxon>Pezizomycotina</taxon>
        <taxon>Dothideomycetes</taxon>
        <taxon>Dothideomycetidae</taxon>
        <taxon>Mycosphaerellales</taxon>
        <taxon>Mycosphaerellaceae</taxon>
        <taxon>Cercospora</taxon>
    </lineage>
</organism>
<feature type="transmembrane region" description="Helical" evidence="10">
    <location>
        <begin position="79"/>
        <end position="101"/>
    </location>
</feature>
<dbReference type="NCBIfam" id="TIGR00728">
    <property type="entry name" value="OPT_sfam"/>
    <property type="match status" value="1"/>
</dbReference>
<evidence type="ECO:0000256" key="3">
    <source>
        <dbReference type="ARBA" id="ARBA00022448"/>
    </source>
</evidence>
<keyword evidence="4 10" id="KW-0812">Transmembrane</keyword>
<reference evidence="11" key="1">
    <citation type="journal article" date="2020" name="Stud. Mycol.">
        <title>101 Dothideomycetes genomes: a test case for predicting lifestyles and emergence of pathogens.</title>
        <authorList>
            <person name="Haridas S."/>
            <person name="Albert R."/>
            <person name="Binder M."/>
            <person name="Bloem J."/>
            <person name="Labutti K."/>
            <person name="Salamov A."/>
            <person name="Andreopoulos B."/>
            <person name="Baker S."/>
            <person name="Barry K."/>
            <person name="Bills G."/>
            <person name="Bluhm B."/>
            <person name="Cannon C."/>
            <person name="Castanera R."/>
            <person name="Culley D."/>
            <person name="Daum C."/>
            <person name="Ezra D."/>
            <person name="Gonzalez J."/>
            <person name="Henrissat B."/>
            <person name="Kuo A."/>
            <person name="Liang C."/>
            <person name="Lipzen A."/>
            <person name="Lutzoni F."/>
            <person name="Magnuson J."/>
            <person name="Mondo S."/>
            <person name="Nolan M."/>
            <person name="Ohm R."/>
            <person name="Pangilinan J."/>
            <person name="Park H.-J."/>
            <person name="Ramirez L."/>
            <person name="Alfaro M."/>
            <person name="Sun H."/>
            <person name="Tritt A."/>
            <person name="Yoshinaga Y."/>
            <person name="Zwiers L.-H."/>
            <person name="Turgeon B."/>
            <person name="Goodwin S."/>
            <person name="Spatafora J."/>
            <person name="Crous P."/>
            <person name="Grigoriev I."/>
        </authorList>
    </citation>
    <scope>NUCLEOTIDE SEQUENCE</scope>
    <source>
        <strain evidence="11">SCOH1-5</strain>
    </source>
</reference>
<feature type="transmembrane region" description="Helical" evidence="10">
    <location>
        <begin position="644"/>
        <end position="665"/>
    </location>
</feature>
<dbReference type="Proteomes" id="UP000799539">
    <property type="component" value="Unassembled WGS sequence"/>
</dbReference>
<feature type="compositionally biased region" description="Basic and acidic residues" evidence="9">
    <location>
        <begin position="1"/>
        <end position="10"/>
    </location>
</feature>
<dbReference type="InterPro" id="IPR004813">
    <property type="entry name" value="OPT"/>
</dbReference>
<feature type="region of interest" description="Disordered" evidence="9">
    <location>
        <begin position="1"/>
        <end position="46"/>
    </location>
</feature>
<comment type="similarity">
    <text evidence="2">Belongs to the oligopeptide OPT transporter family.</text>
</comment>
<evidence type="ECO:0000256" key="4">
    <source>
        <dbReference type="ARBA" id="ARBA00022692"/>
    </source>
</evidence>